<sequence length="199" mass="22836">MPIITPSLGMANDMNNTITDWHNDHLYFAHLLDLLQNQIGAFFEGRQPNYRLIAKIVEYMCDYGDRIHHPREDVAFSLLVKRDPDIQLVVNRLLQEHLVIAETSGQLLDHFKGAEWDVITPRDVLVAQAAVYLAYYRNHLSSEENLVMPRTVEMLTAEDWAKVGAAVVPKSVHPVCGISLQEHFATLRKQIHDEEQLDR</sequence>
<proteinExistence type="predicted"/>
<feature type="domain" description="Hemerythrin-like" evidence="1">
    <location>
        <begin position="18"/>
        <end position="150"/>
    </location>
</feature>
<dbReference type="GO" id="GO:0005886">
    <property type="term" value="C:plasma membrane"/>
    <property type="evidence" value="ECO:0007669"/>
    <property type="project" value="TreeGrafter"/>
</dbReference>
<dbReference type="Pfam" id="PF01814">
    <property type="entry name" value="Hemerythrin"/>
    <property type="match status" value="1"/>
</dbReference>
<organism evidence="2 3">
    <name type="scientific">Cupriavidus taiwanensis</name>
    <dbReference type="NCBI Taxonomy" id="164546"/>
    <lineage>
        <taxon>Bacteria</taxon>
        <taxon>Pseudomonadati</taxon>
        <taxon>Pseudomonadota</taxon>
        <taxon>Betaproteobacteria</taxon>
        <taxon>Burkholderiales</taxon>
        <taxon>Burkholderiaceae</taxon>
        <taxon>Cupriavidus</taxon>
    </lineage>
</organism>
<accession>A0A375IRV1</accession>
<dbReference type="AlphaFoldDB" id="A0A375IRV1"/>
<keyword evidence="2" id="KW-0614">Plasmid</keyword>
<evidence type="ECO:0000313" key="2">
    <source>
        <dbReference type="EMBL" id="SPK77344.1"/>
    </source>
</evidence>
<dbReference type="Proteomes" id="UP000255505">
    <property type="component" value="Plasmid III"/>
</dbReference>
<evidence type="ECO:0000313" key="3">
    <source>
        <dbReference type="Proteomes" id="UP000255505"/>
    </source>
</evidence>
<dbReference type="PANTHER" id="PTHR39966">
    <property type="entry name" value="BLL2471 PROTEIN-RELATED"/>
    <property type="match status" value="1"/>
</dbReference>
<reference evidence="2 3" key="1">
    <citation type="submission" date="2018-01" db="EMBL/GenBank/DDBJ databases">
        <authorList>
            <person name="Gaut B.S."/>
            <person name="Morton B.R."/>
            <person name="Clegg M.T."/>
            <person name="Duvall M.R."/>
        </authorList>
    </citation>
    <scope>NUCLEOTIDE SEQUENCE [LARGE SCALE GENOMIC DNA]</scope>
    <source>
        <strain evidence="2">Cupriavidus taiwanensis LMG 19425</strain>
        <plasmid evidence="3">Plasmid iii</plasmid>
    </source>
</reference>
<dbReference type="Gene3D" id="1.20.120.520">
    <property type="entry name" value="nmb1532 protein domain like"/>
    <property type="match status" value="1"/>
</dbReference>
<protein>
    <recommendedName>
        <fullName evidence="1">Hemerythrin-like domain-containing protein</fullName>
    </recommendedName>
</protein>
<evidence type="ECO:0000259" key="1">
    <source>
        <dbReference type="Pfam" id="PF01814"/>
    </source>
</evidence>
<dbReference type="EMBL" id="LT991978">
    <property type="protein sequence ID" value="SPK77344.1"/>
    <property type="molecule type" value="Genomic_DNA"/>
</dbReference>
<dbReference type="PANTHER" id="PTHR39966:SF1">
    <property type="entry name" value="HEMERYTHRIN-LIKE DOMAIN-CONTAINING PROTEIN"/>
    <property type="match status" value="1"/>
</dbReference>
<gene>
    <name evidence="2" type="ORF">CT19425_P30193</name>
</gene>
<geneLocation type="plasmid" evidence="2">
    <name>III</name>
</geneLocation>
<name>A0A375IRV1_9BURK</name>
<dbReference type="InterPro" id="IPR012312">
    <property type="entry name" value="Hemerythrin-like"/>
</dbReference>